<organism evidence="1 2">
    <name type="scientific">Amylocarpus encephaloides</name>
    <dbReference type="NCBI Taxonomy" id="45428"/>
    <lineage>
        <taxon>Eukaryota</taxon>
        <taxon>Fungi</taxon>
        <taxon>Dikarya</taxon>
        <taxon>Ascomycota</taxon>
        <taxon>Pezizomycotina</taxon>
        <taxon>Leotiomycetes</taxon>
        <taxon>Helotiales</taxon>
        <taxon>Helotiales incertae sedis</taxon>
        <taxon>Amylocarpus</taxon>
    </lineage>
</organism>
<dbReference type="Proteomes" id="UP000824998">
    <property type="component" value="Unassembled WGS sequence"/>
</dbReference>
<name>A0A9P7YQ94_9HELO</name>
<accession>A0A9P7YQ94</accession>
<protein>
    <submittedName>
        <fullName evidence="1">Uncharacterized protein</fullName>
    </submittedName>
</protein>
<sequence>MEGLGYGMSGGPFSGGAVGGHANAISMDPITQQRIHAIGTYCKPIHGGLARQDMTVIGKAVEEYMKKSGPFASAGNFAGGLLYAVCSYIRTLAEVHTLHLPRLGKLSWWCSRLGFNFNSLC</sequence>
<dbReference type="EMBL" id="MU251380">
    <property type="protein sequence ID" value="KAG9237771.1"/>
    <property type="molecule type" value="Genomic_DNA"/>
</dbReference>
<evidence type="ECO:0000313" key="2">
    <source>
        <dbReference type="Proteomes" id="UP000824998"/>
    </source>
</evidence>
<keyword evidence="2" id="KW-1185">Reference proteome</keyword>
<reference evidence="1" key="1">
    <citation type="journal article" date="2021" name="IMA Fungus">
        <title>Genomic characterization of three marine fungi, including Emericellopsis atlantica sp. nov. with signatures of a generalist lifestyle and marine biomass degradation.</title>
        <authorList>
            <person name="Hagestad O.C."/>
            <person name="Hou L."/>
            <person name="Andersen J.H."/>
            <person name="Hansen E.H."/>
            <person name="Altermark B."/>
            <person name="Li C."/>
            <person name="Kuhnert E."/>
            <person name="Cox R.J."/>
            <person name="Crous P.W."/>
            <person name="Spatafora J.W."/>
            <person name="Lail K."/>
            <person name="Amirebrahimi M."/>
            <person name="Lipzen A."/>
            <person name="Pangilinan J."/>
            <person name="Andreopoulos W."/>
            <person name="Hayes R.D."/>
            <person name="Ng V."/>
            <person name="Grigoriev I.V."/>
            <person name="Jackson S.A."/>
            <person name="Sutton T.D.S."/>
            <person name="Dobson A.D.W."/>
            <person name="Rama T."/>
        </authorList>
    </citation>
    <scope>NUCLEOTIDE SEQUENCE</scope>
    <source>
        <strain evidence="1">TRa018bII</strain>
    </source>
</reference>
<gene>
    <name evidence="1" type="ORF">BJ875DRAFT_517224</name>
</gene>
<evidence type="ECO:0000313" key="1">
    <source>
        <dbReference type="EMBL" id="KAG9237771.1"/>
    </source>
</evidence>
<comment type="caution">
    <text evidence="1">The sequence shown here is derived from an EMBL/GenBank/DDBJ whole genome shotgun (WGS) entry which is preliminary data.</text>
</comment>
<dbReference type="AlphaFoldDB" id="A0A9P7YQ94"/>
<proteinExistence type="predicted"/>